<proteinExistence type="predicted"/>
<dbReference type="Proteomes" id="UP000180253">
    <property type="component" value="Unassembled WGS sequence"/>
</dbReference>
<evidence type="ECO:0000313" key="2">
    <source>
        <dbReference type="EMBL" id="OHU95185.1"/>
    </source>
</evidence>
<name>A0A1S1N910_9GAMM</name>
<dbReference type="EMBL" id="MNAN01000031">
    <property type="protein sequence ID" value="OHU95185.1"/>
    <property type="molecule type" value="Genomic_DNA"/>
</dbReference>
<keyword evidence="1" id="KW-0472">Membrane</keyword>
<feature type="transmembrane region" description="Helical" evidence="1">
    <location>
        <begin position="46"/>
        <end position="64"/>
    </location>
</feature>
<sequence>MSAVRVYKPSLARRIKFCIAIVIVCALSLSLFFLQPKGEQVEAKVMIANALSIVLFYILIWGIFDLFRLAKGRLEVDEKAIKYGASDSPNSILWEQVISATYYNNLHILEVRDIKTNALELKIIKLYEYQVDGEAFLETLRLNSEIYKFQLNIDSCQ</sequence>
<gene>
    <name evidence="2" type="ORF">BIW53_10690</name>
</gene>
<protein>
    <submittedName>
        <fullName evidence="2">Uncharacterized protein</fullName>
    </submittedName>
</protein>
<keyword evidence="1" id="KW-0812">Transmembrane</keyword>
<dbReference type="AlphaFoldDB" id="A0A1S1N910"/>
<reference evidence="2 3" key="1">
    <citation type="submission" date="2016-10" db="EMBL/GenBank/DDBJ databases">
        <title>Pseudoalteromonas amylolytica sp. nov., isolated from the surface seawater.</title>
        <authorList>
            <person name="Wu Y.-H."/>
            <person name="Cheng H."/>
            <person name="Jin X.-B."/>
            <person name="Wang C.-S."/>
            <person name="Xu X.-W."/>
        </authorList>
    </citation>
    <scope>NUCLEOTIDE SEQUENCE [LARGE SCALE GENOMIC DNA]</scope>
    <source>
        <strain evidence="2 3">JCM 12483</strain>
    </source>
</reference>
<evidence type="ECO:0000313" key="3">
    <source>
        <dbReference type="Proteomes" id="UP000180253"/>
    </source>
</evidence>
<accession>A0A1S1N910</accession>
<feature type="transmembrane region" description="Helical" evidence="1">
    <location>
        <begin position="15"/>
        <end position="34"/>
    </location>
</feature>
<organism evidence="2 3">
    <name type="scientific">Pseudoalteromonas byunsanensis</name>
    <dbReference type="NCBI Taxonomy" id="327939"/>
    <lineage>
        <taxon>Bacteria</taxon>
        <taxon>Pseudomonadati</taxon>
        <taxon>Pseudomonadota</taxon>
        <taxon>Gammaproteobacteria</taxon>
        <taxon>Alteromonadales</taxon>
        <taxon>Pseudoalteromonadaceae</taxon>
        <taxon>Pseudoalteromonas</taxon>
    </lineage>
</organism>
<keyword evidence="1" id="KW-1133">Transmembrane helix</keyword>
<evidence type="ECO:0000256" key="1">
    <source>
        <dbReference type="SAM" id="Phobius"/>
    </source>
</evidence>
<keyword evidence="3" id="KW-1185">Reference proteome</keyword>
<comment type="caution">
    <text evidence="2">The sequence shown here is derived from an EMBL/GenBank/DDBJ whole genome shotgun (WGS) entry which is preliminary data.</text>
</comment>